<evidence type="ECO:0000313" key="3">
    <source>
        <dbReference type="Proteomes" id="UP000000347"/>
    </source>
</evidence>
<protein>
    <submittedName>
        <fullName evidence="2">Uncharacterized protein</fullName>
    </submittedName>
</protein>
<keyword evidence="1" id="KW-0812">Transmembrane</keyword>
<dbReference type="STRING" id="608506.COB47_0367"/>
<evidence type="ECO:0000313" key="2">
    <source>
        <dbReference type="EMBL" id="ADL41705.1"/>
    </source>
</evidence>
<organism evidence="2 3">
    <name type="scientific">Caldicellulosiruptor obsidiansis (strain ATCC BAA-2073 / JCM 16842 / OB47)</name>
    <dbReference type="NCBI Taxonomy" id="608506"/>
    <lineage>
        <taxon>Bacteria</taxon>
        <taxon>Bacillati</taxon>
        <taxon>Bacillota</taxon>
        <taxon>Bacillota incertae sedis</taxon>
        <taxon>Caldicellulosiruptorales</taxon>
        <taxon>Caldicellulosiruptoraceae</taxon>
        <taxon>Caldicellulosiruptor</taxon>
    </lineage>
</organism>
<gene>
    <name evidence="2" type="ordered locus">COB47_0367</name>
</gene>
<keyword evidence="1" id="KW-1133">Transmembrane helix</keyword>
<dbReference type="RefSeq" id="WP_013289711.1">
    <property type="nucleotide sequence ID" value="NC_014392.1"/>
</dbReference>
<keyword evidence="3" id="KW-1185">Reference proteome</keyword>
<keyword evidence="1" id="KW-0472">Membrane</keyword>
<dbReference type="AlphaFoldDB" id="D9TI73"/>
<dbReference type="HOGENOM" id="CLU_1159418_0_0_9"/>
<dbReference type="EMBL" id="CP002164">
    <property type="protein sequence ID" value="ADL41705.1"/>
    <property type="molecule type" value="Genomic_DNA"/>
</dbReference>
<sequence>MIGKKTLRGFCLLIVLSVMGFFVFIVGIIVFSIYFNSNPPKHVKNRAEWIRLYKIFNIEFPEPIKEEKIVKCETYFLDLLIFDEKAKPKLEKLTSNWLYIRNNKIPDNLDRKMQDDIKTVLYHVKTFSLGKKKLPDDLKPLFFDENGKEDDESILNEKLVQNMLFEMKEGYKFYRYYRKGKRVFGELSLYFVYIPKMNHLYVYNDTFYTERIDYIKKALQ</sequence>
<reference evidence="2 3" key="1">
    <citation type="journal article" date="2010" name="J. Bacteriol.">
        <title>Complete genome sequence of the cellulolytic thermophile Caldicellulosiruptor obsidiansis OB47T.</title>
        <authorList>
            <person name="Elkins J.G."/>
            <person name="Lochner A."/>
            <person name="Hamilton-Brehm S.D."/>
            <person name="Davenport K.W."/>
            <person name="Podar M."/>
            <person name="Brown S.D."/>
            <person name="Land M.L."/>
            <person name="Hauser L.J."/>
            <person name="Klingeman D.M."/>
            <person name="Raman B."/>
            <person name="Goodwin L.A."/>
            <person name="Tapia R."/>
            <person name="Meincke L.J."/>
            <person name="Detter J.C."/>
            <person name="Bruce D.C."/>
            <person name="Han C.S."/>
            <person name="Palumbo A.V."/>
            <person name="Cottingham R.W."/>
            <person name="Keller M."/>
            <person name="Graham D.E."/>
        </authorList>
    </citation>
    <scope>NUCLEOTIDE SEQUENCE [LARGE SCALE GENOMIC DNA]</scope>
    <source>
        <strain evidence="3">ATCC BAA-2073 / strain OB47</strain>
    </source>
</reference>
<dbReference type="KEGG" id="cob:COB47_0367"/>
<feature type="transmembrane region" description="Helical" evidence="1">
    <location>
        <begin position="12"/>
        <end position="35"/>
    </location>
</feature>
<accession>D9TI73</accession>
<proteinExistence type="predicted"/>
<evidence type="ECO:0000256" key="1">
    <source>
        <dbReference type="SAM" id="Phobius"/>
    </source>
</evidence>
<dbReference type="OrthoDB" id="9844981at2"/>
<name>D9TI73_CALOO</name>
<dbReference type="Proteomes" id="UP000000347">
    <property type="component" value="Chromosome"/>
</dbReference>